<dbReference type="AlphaFoldDB" id="A0A1D2MRT8"/>
<proteinExistence type="predicted"/>
<accession>A0A1D2MRT8</accession>
<reference evidence="1 2" key="1">
    <citation type="journal article" date="2016" name="Genome Biol. Evol.">
        <title>Gene Family Evolution Reflects Adaptation to Soil Environmental Stressors in the Genome of the Collembolan Orchesella cincta.</title>
        <authorList>
            <person name="Faddeeva-Vakhrusheva A."/>
            <person name="Derks M.F."/>
            <person name="Anvar S.Y."/>
            <person name="Agamennone V."/>
            <person name="Suring W."/>
            <person name="Smit S."/>
            <person name="van Straalen N.M."/>
            <person name="Roelofs D."/>
        </authorList>
    </citation>
    <scope>NUCLEOTIDE SEQUENCE [LARGE SCALE GENOMIC DNA]</scope>
    <source>
        <tissue evidence="1">Mixed pool</tissue>
    </source>
</reference>
<sequence length="128" mass="14482">MGDNKNGEDESRKSVTTAKKLYGSITELSLQIDSLSSRCLEIDDLFSHDLQAKRVTLKDCCESLFNVCPKTYGSLAREKLWRTGLYDAVARARKMQKDRKWTPAQLGLVKTHLQSGIGVLQLYVMKLK</sequence>
<dbReference type="OrthoDB" id="5920073at2759"/>
<feature type="non-terminal residue" evidence="1">
    <location>
        <position position="128"/>
    </location>
</feature>
<dbReference type="Proteomes" id="UP000094527">
    <property type="component" value="Unassembled WGS sequence"/>
</dbReference>
<evidence type="ECO:0000313" key="1">
    <source>
        <dbReference type="EMBL" id="ODM95524.1"/>
    </source>
</evidence>
<protein>
    <submittedName>
        <fullName evidence="1">Protein SMG5</fullName>
    </submittedName>
</protein>
<keyword evidence="2" id="KW-1185">Reference proteome</keyword>
<name>A0A1D2MRT8_ORCCI</name>
<dbReference type="STRING" id="48709.A0A1D2MRT8"/>
<organism evidence="1 2">
    <name type="scientific">Orchesella cincta</name>
    <name type="common">Springtail</name>
    <name type="synonym">Podura cincta</name>
    <dbReference type="NCBI Taxonomy" id="48709"/>
    <lineage>
        <taxon>Eukaryota</taxon>
        <taxon>Metazoa</taxon>
        <taxon>Ecdysozoa</taxon>
        <taxon>Arthropoda</taxon>
        <taxon>Hexapoda</taxon>
        <taxon>Collembola</taxon>
        <taxon>Entomobryomorpha</taxon>
        <taxon>Entomobryoidea</taxon>
        <taxon>Orchesellidae</taxon>
        <taxon>Orchesellinae</taxon>
        <taxon>Orchesella</taxon>
    </lineage>
</organism>
<evidence type="ECO:0000313" key="2">
    <source>
        <dbReference type="Proteomes" id="UP000094527"/>
    </source>
</evidence>
<comment type="caution">
    <text evidence="1">The sequence shown here is derived from an EMBL/GenBank/DDBJ whole genome shotgun (WGS) entry which is preliminary data.</text>
</comment>
<gene>
    <name evidence="1" type="ORF">Ocin01_11156</name>
</gene>
<dbReference type="EMBL" id="LJIJ01000658">
    <property type="protein sequence ID" value="ODM95524.1"/>
    <property type="molecule type" value="Genomic_DNA"/>
</dbReference>